<comment type="similarity">
    <text evidence="1">Belongs to the YciI family.</text>
</comment>
<proteinExistence type="inferred from homology"/>
<dbReference type="Pfam" id="PF03795">
    <property type="entry name" value="YCII"/>
    <property type="match status" value="1"/>
</dbReference>
<dbReference type="KEGG" id="atl:Athai_15690"/>
<sequence>MPRYLLSVYGPAEPTEFGNYPSKAAMLQAFADTGAFNEKLRRDGHFVFADGLAPATTATTVDGQGETPVFTDGPYLETKEYLGGFWVIEAPDLDRALALAAEGSKACRGKVEVRPFQTEESFGDLLKP</sequence>
<dbReference type="Gene3D" id="3.30.70.1060">
    <property type="entry name" value="Dimeric alpha+beta barrel"/>
    <property type="match status" value="1"/>
</dbReference>
<keyword evidence="4" id="KW-1185">Reference proteome</keyword>
<dbReference type="SUPFAM" id="SSF54909">
    <property type="entry name" value="Dimeric alpha+beta barrel"/>
    <property type="match status" value="1"/>
</dbReference>
<dbReference type="Proteomes" id="UP000611640">
    <property type="component" value="Chromosome"/>
</dbReference>
<evidence type="ECO:0000256" key="1">
    <source>
        <dbReference type="ARBA" id="ARBA00007689"/>
    </source>
</evidence>
<dbReference type="PANTHER" id="PTHR35174">
    <property type="entry name" value="BLL7171 PROTEIN-RELATED"/>
    <property type="match status" value="1"/>
</dbReference>
<dbReference type="InterPro" id="IPR005545">
    <property type="entry name" value="YCII"/>
</dbReference>
<feature type="domain" description="YCII-related" evidence="2">
    <location>
        <begin position="27"/>
        <end position="115"/>
    </location>
</feature>
<evidence type="ECO:0000313" key="3">
    <source>
        <dbReference type="EMBL" id="BCJ34066.1"/>
    </source>
</evidence>
<dbReference type="InterPro" id="IPR011008">
    <property type="entry name" value="Dimeric_a/b-barrel"/>
</dbReference>
<dbReference type="AlphaFoldDB" id="A0A7R7DM70"/>
<gene>
    <name evidence="3" type="ORF">Athai_15690</name>
</gene>
<protein>
    <recommendedName>
        <fullName evidence="2">YCII-related domain-containing protein</fullName>
    </recommendedName>
</protein>
<dbReference type="PANTHER" id="PTHR35174:SF3">
    <property type="entry name" value="BLL7171 PROTEIN"/>
    <property type="match status" value="1"/>
</dbReference>
<name>A0A7R7DM70_9ACTN</name>
<organism evidence="3 4">
    <name type="scientific">Actinocatenispora thailandica</name>
    <dbReference type="NCBI Taxonomy" id="227318"/>
    <lineage>
        <taxon>Bacteria</taxon>
        <taxon>Bacillati</taxon>
        <taxon>Actinomycetota</taxon>
        <taxon>Actinomycetes</taxon>
        <taxon>Micromonosporales</taxon>
        <taxon>Micromonosporaceae</taxon>
        <taxon>Actinocatenispora</taxon>
    </lineage>
</organism>
<dbReference type="RefSeq" id="WP_239157363.1">
    <property type="nucleotide sequence ID" value="NZ_BAAAKF010000031.1"/>
</dbReference>
<evidence type="ECO:0000313" key="4">
    <source>
        <dbReference type="Proteomes" id="UP000611640"/>
    </source>
</evidence>
<reference evidence="3 4" key="1">
    <citation type="submission" date="2020-08" db="EMBL/GenBank/DDBJ databases">
        <title>Whole genome shotgun sequence of Actinocatenispora thailandica NBRC 105041.</title>
        <authorList>
            <person name="Komaki H."/>
            <person name="Tamura T."/>
        </authorList>
    </citation>
    <scope>NUCLEOTIDE SEQUENCE [LARGE SCALE GENOMIC DNA]</scope>
    <source>
        <strain evidence="3 4">NBRC 105041</strain>
    </source>
</reference>
<evidence type="ECO:0000259" key="2">
    <source>
        <dbReference type="Pfam" id="PF03795"/>
    </source>
</evidence>
<dbReference type="EMBL" id="AP023355">
    <property type="protein sequence ID" value="BCJ34066.1"/>
    <property type="molecule type" value="Genomic_DNA"/>
</dbReference>
<accession>A0A7R7DM70</accession>